<proteinExistence type="inferred from homology"/>
<dbReference type="PANTHER" id="PTHR10803">
    <property type="entry name" value="ARSENICAL PUMP-DRIVING ATPASE ARSENITE-TRANSLOCATING ATPASE"/>
    <property type="match status" value="1"/>
</dbReference>
<dbReference type="Gene3D" id="3.40.50.300">
    <property type="entry name" value="P-loop containing nucleotide triphosphate hydrolases"/>
    <property type="match status" value="1"/>
</dbReference>
<evidence type="ECO:0000313" key="5">
    <source>
        <dbReference type="Proteomes" id="UP000004650"/>
    </source>
</evidence>
<keyword evidence="2" id="KW-1133">Transmembrane helix</keyword>
<dbReference type="GO" id="GO:0005524">
    <property type="term" value="F:ATP binding"/>
    <property type="evidence" value="ECO:0007669"/>
    <property type="project" value="InterPro"/>
</dbReference>
<dbReference type="InterPro" id="IPR016300">
    <property type="entry name" value="ATPase_ArsA/GET3"/>
</dbReference>
<accession>D6BJA3</accession>
<dbReference type="SUPFAM" id="SSF52540">
    <property type="entry name" value="P-loop containing nucleoside triphosphate hydrolases"/>
    <property type="match status" value="1"/>
</dbReference>
<dbReference type="AlphaFoldDB" id="D6BJA3"/>
<comment type="caution">
    <text evidence="4">The sequence shown here is derived from an EMBL/GenBank/DDBJ whole genome shotgun (WGS) entry which is preliminary data.</text>
</comment>
<dbReference type="PANTHER" id="PTHR10803:SF3">
    <property type="entry name" value="ATPASE GET3"/>
    <property type="match status" value="1"/>
</dbReference>
<reference evidence="4 5" key="2">
    <citation type="submission" date="2013-10" db="EMBL/GenBank/DDBJ databases">
        <title>The Genome Sequence of Fusobacterium nucleatum subsp. animalis D11.</title>
        <authorList>
            <consortium name="The Broad Institute Genomics Platform"/>
            <person name="Earl A."/>
            <person name="Ward D."/>
            <person name="Feldgarden M."/>
            <person name="Gevers D."/>
            <person name="Kostic A."/>
            <person name="Garrett W."/>
            <person name="Young S.K."/>
            <person name="Zeng Q."/>
            <person name="Gargeya S."/>
            <person name="Fitzgerald M."/>
            <person name="Abouelleil A."/>
            <person name="Alvarado L."/>
            <person name="Berlin A.M."/>
            <person name="Chapman S.B."/>
            <person name="Gainer-Dewar J."/>
            <person name="Goldberg J."/>
            <person name="Gnerre S."/>
            <person name="Griggs A."/>
            <person name="Gujja S."/>
            <person name="Hansen M."/>
            <person name="Howarth C."/>
            <person name="Imamovic A."/>
            <person name="Ireland A."/>
            <person name="Larimer J."/>
            <person name="McCowan C."/>
            <person name="Murphy C."/>
            <person name="Pearson M."/>
            <person name="Poon T.W."/>
            <person name="Priest M."/>
            <person name="Roberts A."/>
            <person name="Saif S."/>
            <person name="Shea T."/>
            <person name="Sykes S."/>
            <person name="Wortman J."/>
            <person name="Nusbaum C."/>
            <person name="Birren B."/>
        </authorList>
    </citation>
    <scope>NUCLEOTIDE SEQUENCE [LARGE SCALE GENOMIC DNA]</scope>
    <source>
        <strain evidence="4 5">D11</strain>
    </source>
</reference>
<protein>
    <submittedName>
        <fullName evidence="4">Arsenical pump-driving ATPase</fullName>
    </submittedName>
</protein>
<dbReference type="InterPro" id="IPR027417">
    <property type="entry name" value="P-loop_NTPase"/>
</dbReference>
<evidence type="ECO:0000256" key="2">
    <source>
        <dbReference type="SAM" id="Phobius"/>
    </source>
</evidence>
<evidence type="ECO:0000256" key="1">
    <source>
        <dbReference type="ARBA" id="ARBA00011040"/>
    </source>
</evidence>
<dbReference type="Proteomes" id="UP000004650">
    <property type="component" value="Unassembled WGS sequence"/>
</dbReference>
<feature type="domain" description="ArsA/GET3 Anion-transporting ATPase-like" evidence="3">
    <location>
        <begin position="12"/>
        <end position="195"/>
    </location>
</feature>
<feature type="transmembrane region" description="Helical" evidence="2">
    <location>
        <begin position="210"/>
        <end position="228"/>
    </location>
</feature>
<feature type="non-terminal residue" evidence="4">
    <location>
        <position position="1"/>
    </location>
</feature>
<sequence length="240" mass="28082">LRGKLVLLSLFFYEEDKYDVLIIDCAPTGQSLSLLTYSEKLNMIADTILPLVQSINSIFGSFISKKTSVPKPKDAVFEEFSKLAKKLSHLDEILHNQSTTSIRIVTTPEQIVLDEAKRNYTWMQLYNFNVDAIYINKIYPEEALKDYFETWEKIQKENLHSAKKSFFKQKIFMLELQKEEVHGIETLEKITKLLYGNIDTSEVFSQNNSFYIDKMGLIFLLFLFLLQSKMKFLSRKKKEI</sequence>
<name>D6BJA3_9FUSO</name>
<organism evidence="4 5">
    <name type="scientific">Fusobacterium animalis D11</name>
    <dbReference type="NCBI Taxonomy" id="556264"/>
    <lineage>
        <taxon>Bacteria</taxon>
        <taxon>Fusobacteriati</taxon>
        <taxon>Fusobacteriota</taxon>
        <taxon>Fusobacteriia</taxon>
        <taxon>Fusobacteriales</taxon>
        <taxon>Fusobacteriaceae</taxon>
        <taxon>Fusobacterium</taxon>
    </lineage>
</organism>
<dbReference type="CDD" id="cd02035">
    <property type="entry name" value="ArsA"/>
    <property type="match status" value="1"/>
</dbReference>
<keyword evidence="2" id="KW-0812">Transmembrane</keyword>
<gene>
    <name evidence="4" type="ORF">PSAG_02286</name>
</gene>
<dbReference type="GO" id="GO:0016887">
    <property type="term" value="F:ATP hydrolysis activity"/>
    <property type="evidence" value="ECO:0007669"/>
    <property type="project" value="InterPro"/>
</dbReference>
<comment type="similarity">
    <text evidence="1">Belongs to the arsA ATPase family.</text>
</comment>
<evidence type="ECO:0000313" key="4">
    <source>
        <dbReference type="EMBL" id="EFD82250.2"/>
    </source>
</evidence>
<dbReference type="EMBL" id="ACDS02000121">
    <property type="protein sequence ID" value="EFD82250.2"/>
    <property type="molecule type" value="Genomic_DNA"/>
</dbReference>
<keyword evidence="2" id="KW-0472">Membrane</keyword>
<evidence type="ECO:0000259" key="3">
    <source>
        <dbReference type="Pfam" id="PF02374"/>
    </source>
</evidence>
<dbReference type="Pfam" id="PF02374">
    <property type="entry name" value="ArsA_ATPase"/>
    <property type="match status" value="1"/>
</dbReference>
<dbReference type="InterPro" id="IPR025723">
    <property type="entry name" value="ArsA/GET3_ATPase-like"/>
</dbReference>
<reference evidence="5" key="1">
    <citation type="submission" date="2009-02" db="EMBL/GenBank/DDBJ databases">
        <title>The Genome Sequence of Shigella sp. D9.</title>
        <authorList>
            <consortium name="The Broad Institute Genome Sequencing Platform"/>
            <person name="Ward D."/>
            <person name="Young S.K."/>
            <person name="Kodira C.D."/>
            <person name="Zeng Q."/>
            <person name="Koehrsen M."/>
            <person name="Alvarado L."/>
            <person name="Berlin A."/>
            <person name="Borenstein D."/>
            <person name="Chen Z."/>
            <person name="Engels R."/>
            <person name="Freedman E."/>
            <person name="Gellesch M."/>
            <person name="Goldberg J."/>
            <person name="Griggs A."/>
            <person name="Gujja S."/>
            <person name="Heiman D."/>
            <person name="Hepburn T."/>
            <person name="Howarth C."/>
            <person name="Jen D."/>
            <person name="Larson L."/>
            <person name="Lewis B."/>
            <person name="Mehta T."/>
            <person name="Park D."/>
            <person name="Pearson M."/>
            <person name="Roberts A."/>
            <person name="Saif S."/>
            <person name="Shea T."/>
            <person name="Shenoy N."/>
            <person name="Sisk P."/>
            <person name="Stolte C."/>
            <person name="Sykes S."/>
            <person name="Walk T."/>
            <person name="White J."/>
            <person name="Yandava C."/>
            <person name="Allen-Vercoe E."/>
            <person name="Strauss J."/>
            <person name="Sibley C."/>
            <person name="White A."/>
            <person name="Ambrose C."/>
            <person name="Lander E."/>
            <person name="Nusbaum C."/>
            <person name="Galagan J."/>
            <person name="Birren B."/>
        </authorList>
    </citation>
    <scope>NUCLEOTIDE SEQUENCE [LARGE SCALE GENOMIC DNA]</scope>
    <source>
        <strain evidence="5">D11</strain>
    </source>
</reference>